<reference evidence="8" key="1">
    <citation type="submission" date="2020-01" db="EMBL/GenBank/DDBJ databases">
        <authorList>
            <consortium name="DOE Joint Genome Institute"/>
            <person name="Haridas S."/>
            <person name="Albert R."/>
            <person name="Binder M."/>
            <person name="Bloem J."/>
            <person name="Labutti K."/>
            <person name="Salamov A."/>
            <person name="Andreopoulos B."/>
            <person name="Baker S.E."/>
            <person name="Barry K."/>
            <person name="Bills G."/>
            <person name="Bluhm B.H."/>
            <person name="Cannon C."/>
            <person name="Castanera R."/>
            <person name="Culley D.E."/>
            <person name="Daum C."/>
            <person name="Ezra D."/>
            <person name="Gonzalez J.B."/>
            <person name="Henrissat B."/>
            <person name="Kuo A."/>
            <person name="Liang C."/>
            <person name="Lipzen A."/>
            <person name="Lutzoni F."/>
            <person name="Magnuson J."/>
            <person name="Mondo S."/>
            <person name="Nolan M."/>
            <person name="Ohm R."/>
            <person name="Pangilinan J."/>
            <person name="Park H.-J."/>
            <person name="Ramirez L."/>
            <person name="Alfaro M."/>
            <person name="Sun H."/>
            <person name="Tritt A."/>
            <person name="Yoshinaga Y."/>
            <person name="Zwiers L.-H."/>
            <person name="Turgeon B.G."/>
            <person name="Goodwin S.B."/>
            <person name="Spatafora J.W."/>
            <person name="Crous P.W."/>
            <person name="Grigoriev I.V."/>
        </authorList>
    </citation>
    <scope>NUCLEOTIDE SEQUENCE</scope>
    <source>
        <strain evidence="8">CBS 342.82</strain>
    </source>
</reference>
<dbReference type="GO" id="GO:0005576">
    <property type="term" value="C:extracellular region"/>
    <property type="evidence" value="ECO:0007669"/>
    <property type="project" value="UniProtKB-SubCell"/>
</dbReference>
<feature type="domain" description="Insecticide toxin TcdB middle/C-terminal" evidence="5">
    <location>
        <begin position="904"/>
        <end position="1004"/>
    </location>
</feature>
<dbReference type="InterPro" id="IPR050708">
    <property type="entry name" value="T6SS_VgrG/RHS"/>
</dbReference>
<accession>A0A6J3M5K2</accession>
<dbReference type="Pfam" id="PF12255">
    <property type="entry name" value="TcdB_toxin_midC"/>
    <property type="match status" value="1"/>
</dbReference>
<evidence type="ECO:0000259" key="6">
    <source>
        <dbReference type="Pfam" id="PF12256"/>
    </source>
</evidence>
<feature type="compositionally biased region" description="Polar residues" evidence="4">
    <location>
        <begin position="8"/>
        <end position="23"/>
    </location>
</feature>
<feature type="compositionally biased region" description="Basic and acidic residues" evidence="4">
    <location>
        <begin position="1831"/>
        <end position="1840"/>
    </location>
</feature>
<dbReference type="PRINTS" id="PR01341">
    <property type="entry name" value="SALSPVBPROT"/>
</dbReference>
<organism evidence="8">
    <name type="scientific">Dissoconium aciculare CBS 342.82</name>
    <dbReference type="NCBI Taxonomy" id="1314786"/>
    <lineage>
        <taxon>Eukaryota</taxon>
        <taxon>Fungi</taxon>
        <taxon>Dikarya</taxon>
        <taxon>Ascomycota</taxon>
        <taxon>Pezizomycotina</taxon>
        <taxon>Dothideomycetes</taxon>
        <taxon>Dothideomycetidae</taxon>
        <taxon>Mycosphaerellales</taxon>
        <taxon>Dissoconiaceae</taxon>
        <taxon>Dissoconium</taxon>
    </lineage>
</organism>
<keyword evidence="2" id="KW-0964">Secreted</keyword>
<name>A0A6J3M5K2_9PEZI</name>
<evidence type="ECO:0000256" key="2">
    <source>
        <dbReference type="ARBA" id="ARBA00022525"/>
    </source>
</evidence>
<dbReference type="GO" id="GO:0005737">
    <property type="term" value="C:cytoplasm"/>
    <property type="evidence" value="ECO:0007669"/>
    <property type="project" value="InterPro"/>
</dbReference>
<protein>
    <submittedName>
        <fullName evidence="8">SpvB-domain-containing protein</fullName>
    </submittedName>
</protein>
<dbReference type="PANTHER" id="PTHR32305:SF15">
    <property type="entry name" value="PROTEIN RHSA-RELATED"/>
    <property type="match status" value="1"/>
</dbReference>
<feature type="domain" description="Insecticide toxin TcdB middle/N-terminal" evidence="6">
    <location>
        <begin position="703"/>
        <end position="851"/>
    </location>
</feature>
<keyword evidence="3" id="KW-0843">Virulence</keyword>
<feature type="non-terminal residue" evidence="8">
    <location>
        <position position="2143"/>
    </location>
</feature>
<feature type="region of interest" description="Disordered" evidence="4">
    <location>
        <begin position="1"/>
        <end position="44"/>
    </location>
</feature>
<evidence type="ECO:0000259" key="5">
    <source>
        <dbReference type="Pfam" id="PF12255"/>
    </source>
</evidence>
<dbReference type="Pfam" id="PF03534">
    <property type="entry name" value="SpvB"/>
    <property type="match status" value="1"/>
</dbReference>
<comment type="subcellular location">
    <subcellularLocation>
        <location evidence="1">Secreted</location>
    </subcellularLocation>
</comment>
<evidence type="ECO:0000313" key="8">
    <source>
        <dbReference type="RefSeq" id="XP_033460194.1"/>
    </source>
</evidence>
<evidence type="ECO:0000256" key="4">
    <source>
        <dbReference type="SAM" id="MobiDB-lite"/>
    </source>
</evidence>
<dbReference type="Proteomes" id="UP000504637">
    <property type="component" value="Unplaced"/>
</dbReference>
<dbReference type="Gene3D" id="2.180.10.10">
    <property type="entry name" value="RHS repeat-associated core"/>
    <property type="match status" value="1"/>
</dbReference>
<dbReference type="InterPro" id="IPR022385">
    <property type="entry name" value="Rhs_assc_core"/>
</dbReference>
<dbReference type="OrthoDB" id="5426877at2759"/>
<dbReference type="PANTHER" id="PTHR32305">
    <property type="match status" value="1"/>
</dbReference>
<keyword evidence="7" id="KW-1185">Reference proteome</keyword>
<dbReference type="NCBIfam" id="TIGR03696">
    <property type="entry name" value="Rhs_assc_core"/>
    <property type="match status" value="1"/>
</dbReference>
<reference evidence="8" key="2">
    <citation type="submission" date="2020-04" db="EMBL/GenBank/DDBJ databases">
        <authorList>
            <consortium name="NCBI Genome Project"/>
        </authorList>
    </citation>
    <scope>NUCLEOTIDE SEQUENCE</scope>
    <source>
        <strain evidence="8">CBS 342.82</strain>
    </source>
</reference>
<dbReference type="Pfam" id="PF12256">
    <property type="entry name" value="TcdB_toxin_midN"/>
    <property type="match status" value="1"/>
</dbReference>
<dbReference type="InterPro" id="IPR022045">
    <property type="entry name" value="TcdB_toxin_mid/N"/>
</dbReference>
<dbReference type="InterPro" id="IPR022044">
    <property type="entry name" value="TcdB_toxin_mid/C"/>
</dbReference>
<feature type="region of interest" description="Disordered" evidence="4">
    <location>
        <begin position="1831"/>
        <end position="1853"/>
    </location>
</feature>
<dbReference type="InterPro" id="IPR028994">
    <property type="entry name" value="Integrin_alpha_N"/>
</dbReference>
<dbReference type="InterPro" id="IPR003284">
    <property type="entry name" value="Sal_SpvB"/>
</dbReference>
<sequence length="2143" mass="240431">MAEDKAGETTTSTGSSNDASSTFGPPPAIVAPSGGGTLRSMGDSFAMNNSTGTGSYSIPIKITAGRNDFPTSLSLRYSTGQGNGSFGIGWSHSFEQAITRKTNPSLPRYIDDDDSDVFVHSTFGDLVPCLERQGREVGPVFVKVPDKYTVKQYRPRFEQSFSRIELWTSVENRHDSHWRVFSPDNELSIYGRNTDSRISFDQSSSRTFSWLLSEEYNCYGNVRQFFYKAEDDSNIDFFKACESNRNKQVRSRMRYLKKVCYGNRQPVAMGSLTNGSKTSFMFEIIFDYGEHDQSVPTTEEKNPWSARKDPYSSYRSGYEVRCYRVCMRILMFHHIPEELGCSDYLIHSTDLMYHESVHCYKLKSVQSIGYIASPQLRPSDTPVAVEQYEKQGLPPLQFEYTRGVTKEELQAVQPKYCYDIESFSDIASLGSSTVSWVDIMGEGIPSVLITSGDEWYLKQNLSAASRSRQSTTVANTYELRLSALKSIPIRPSLRGQNVSLQDVGANGSLDLLCQDDTTQGFFKSRAPESRTGEDLIVWDEFKLFSQYPNFDSATFVRHLDMTGDGTADALVFANNELMWYRSLGETGYDPPSRVVVAPGTLDSPVVLLSQEDQSIYLADMSGDGLSDLVQIRNGLVRYWPNTGNGTFGEAVHMDASPVFDDDAAFSPTKLYLGDIDGSGTTDLVYNRDGIVTIYLNESGNGFSTPIALSTMIPHTQNHTLSMIDLFGNGTSCLVWSSDLPSHQGQTSLQYIDLTKGLKPHLLCKASNGLGAVSEFSYAPSTSYYLRDKMSGSPWLTRLPFPVHCVDTVAKTDLITGRKFVQRFSYHHGAYDHDDCEFAGFAMVEQWDTDLSYVVAGTEDASNWTTGLNSEPAHTKAWYHTGVLSHDELRVSLAREYHRPLTRQATRALRGTLLREEVSAGDASLTSSPPYQINDHASTIKILQRCLRSGVMAVIHKSDRESVVTNVERQTNSEPKISHSMVLARDKYGRVTEEAQIHYGRNKPDLSLSATDQNIQGKTTIEYTFTEFTKDVYDPGRVYRLPAPLSMKKFAREITLNKDKRYVPSEIRGMFKDSESKDSNLRQLVSHTEIRYRKDDLTDVTNTLESLALPGAAYHLCLTPQMLAEWKPPTKLQDPALWYDTLIAEGGYVNLKQDGNLWVKENGPLYHPQPGATPKDELALASSAFFSPRRFVDNYGNVSKIDWDSFYLTPTAMINALNEGIMSITDYRVLQPRQIIDINGNQTRFAFDPLGNPTATAVSGKGGEGDSLDQSTIPLSQDQINTFFDDPLAAAPRLLGKASTRVINDIWSFSTNGRKSPVRTAQISREVHASTSVESPVQIVIDYIDGFGRSIQKKAIAEAAQDTPNISRWRCTAWQVLNNKGLVVENFEPFFDNSSAFVLGRKEGVSTLHAYDAMSREVVTISPNRTWTKSIPTPWDSTVYDASDTLELPLEKDVYAMSFLKDLSEDRLSPSWLEHRMTLPDGNREKQAAKQSQAYGCTPSTTHIDAKGRPFLVQKKLTDSQNTFVRTVFNHVDKPAKIQDTGGRFVSATSYDLLGRQIHQLALDSGESWMLHTASGEAFQTFNDHGGRLRNVYDKLRRNIAVFCRTASTSKEYMMTKTTYGSSSEFNNKGHVVRNYDQSGLTSTPHWDFKGNCLSKDVQLAKQYSTELDWQRDNPLEDAIYRTACRYDALNRITSCIAPDETVTKTTYLRGGLVGSTQVNIRSEKDVKGWKWKSVTSNKQYDAHARLISETQGNGTVVKVEFDPLTQATSRRQAQLKGVVLQDISFTRDVQQRITYASRTSQVPDIVRLAGSADSAYVYDALGRLIKSTGREDIAQSKGRPDAPGTEGLKADSTGMRRYTEDYTYDIYNNMLSIDHKIEDPKYSGWLRKMTYAEQTILGETFTGNRLATSTIGKTTEKYEYDSAGNTISMPHLSKVSWDILNHMRSSATQMTSSGVPETTWYVYNSAGERTRKVTERYRSANEPVRKLSEHIYIDGFDVYREYGGRGVETKSCESVRVLESEQPLLIIEHWSDRGSTPLMRYPIADEHSSISLELDDTGQMISYEEYSGFGGTTHRTLRKNIPKPFRFATKRRDQETSLYYFGGRYYAPWLCRWMSPDPSGLVDGTNTYIYCGADPVNHVDPDG</sequence>
<evidence type="ECO:0000313" key="7">
    <source>
        <dbReference type="Proteomes" id="UP000504637"/>
    </source>
</evidence>
<dbReference type="GeneID" id="54360360"/>
<evidence type="ECO:0000256" key="3">
    <source>
        <dbReference type="ARBA" id="ARBA00023026"/>
    </source>
</evidence>
<dbReference type="RefSeq" id="XP_033460194.1">
    <property type="nucleotide sequence ID" value="XM_033602560.1"/>
</dbReference>
<gene>
    <name evidence="8" type="ORF">K489DRAFT_357526</name>
</gene>
<dbReference type="SUPFAM" id="SSF69318">
    <property type="entry name" value="Integrin alpha N-terminal domain"/>
    <property type="match status" value="1"/>
</dbReference>
<reference evidence="8" key="3">
    <citation type="submission" date="2025-08" db="UniProtKB">
        <authorList>
            <consortium name="RefSeq"/>
        </authorList>
    </citation>
    <scope>IDENTIFICATION</scope>
    <source>
        <strain evidence="8">CBS 342.82</strain>
    </source>
</reference>
<proteinExistence type="predicted"/>
<evidence type="ECO:0000256" key="1">
    <source>
        <dbReference type="ARBA" id="ARBA00004613"/>
    </source>
</evidence>